<dbReference type="Proteomes" id="UP000640725">
    <property type="component" value="Unassembled WGS sequence"/>
</dbReference>
<dbReference type="EMBL" id="JADEWU010000025">
    <property type="protein sequence ID" value="MBE9144057.1"/>
    <property type="molecule type" value="Genomic_DNA"/>
</dbReference>
<dbReference type="RefSeq" id="WP_193869581.1">
    <property type="nucleotide sequence ID" value="NZ_JADEWU010000025.1"/>
</dbReference>
<protein>
    <submittedName>
        <fullName evidence="1">Uncharacterized protein</fullName>
    </submittedName>
</protein>
<name>A0ABR9UCA8_9CYAN</name>
<gene>
    <name evidence="1" type="ORF">IQ236_12605</name>
</gene>
<comment type="caution">
    <text evidence="1">The sequence shown here is derived from an EMBL/GenBank/DDBJ whole genome shotgun (WGS) entry which is preliminary data.</text>
</comment>
<evidence type="ECO:0000313" key="2">
    <source>
        <dbReference type="Proteomes" id="UP000640725"/>
    </source>
</evidence>
<evidence type="ECO:0000313" key="1">
    <source>
        <dbReference type="EMBL" id="MBE9144057.1"/>
    </source>
</evidence>
<accession>A0ABR9UCA8</accession>
<sequence>MTLSQINSLIDSKVVSIQYSKDEACLPQILFDNSLSFIFSGEIDDIDGCIIVVYSFTFEGLNYTYDPETECYYNIQDDQTPIDTPNGDEAIELKEMADQIKNFIDNQMTFEERVRLLEEVIENVNQ</sequence>
<organism evidence="1 2">
    <name type="scientific">Planktothrix mougeotii LEGE 06226</name>
    <dbReference type="NCBI Taxonomy" id="1828728"/>
    <lineage>
        <taxon>Bacteria</taxon>
        <taxon>Bacillati</taxon>
        <taxon>Cyanobacteriota</taxon>
        <taxon>Cyanophyceae</taxon>
        <taxon>Oscillatoriophycideae</taxon>
        <taxon>Oscillatoriales</taxon>
        <taxon>Microcoleaceae</taxon>
        <taxon>Planktothrix</taxon>
    </lineage>
</organism>
<reference evidence="1 2" key="1">
    <citation type="submission" date="2020-10" db="EMBL/GenBank/DDBJ databases">
        <authorList>
            <person name="Castelo-Branco R."/>
            <person name="Eusebio N."/>
            <person name="Adriana R."/>
            <person name="Vieira A."/>
            <person name="Brugerolle De Fraissinette N."/>
            <person name="Rezende De Castro R."/>
            <person name="Schneider M.P."/>
            <person name="Vasconcelos V."/>
            <person name="Leao P.N."/>
        </authorList>
    </citation>
    <scope>NUCLEOTIDE SEQUENCE [LARGE SCALE GENOMIC DNA]</scope>
    <source>
        <strain evidence="1 2">LEGE 06226</strain>
    </source>
</reference>
<proteinExistence type="predicted"/>
<keyword evidence="2" id="KW-1185">Reference proteome</keyword>